<keyword evidence="3 6" id="KW-0378">Hydrolase</keyword>
<keyword evidence="2 6" id="KW-0645">Protease</keyword>
<feature type="active site" evidence="5 6">
    <location>
        <position position="356"/>
    </location>
</feature>
<dbReference type="EMBL" id="WNYA01000585">
    <property type="protein sequence ID" value="KAG8547869.1"/>
    <property type="molecule type" value="Genomic_DNA"/>
</dbReference>
<dbReference type="PANTHER" id="PTHR10183">
    <property type="entry name" value="CALPAIN"/>
    <property type="match status" value="1"/>
</dbReference>
<dbReference type="AlphaFoldDB" id="A0AAV6ZEE4"/>
<dbReference type="Proteomes" id="UP000824782">
    <property type="component" value="Unassembled WGS sequence"/>
</dbReference>
<dbReference type="GO" id="GO:0006508">
    <property type="term" value="P:proteolysis"/>
    <property type="evidence" value="ECO:0007669"/>
    <property type="project" value="UniProtKB-KW"/>
</dbReference>
<evidence type="ECO:0000256" key="5">
    <source>
        <dbReference type="PIRSR" id="PIRSR622684-1"/>
    </source>
</evidence>
<dbReference type="SUPFAM" id="SSF54001">
    <property type="entry name" value="Cysteine proteinases"/>
    <property type="match status" value="1"/>
</dbReference>
<feature type="active site" evidence="5 6">
    <location>
        <position position="103"/>
    </location>
</feature>
<protein>
    <recommendedName>
        <fullName evidence="8">Calpain catalytic domain-containing protein</fullName>
    </recommendedName>
</protein>
<dbReference type="InterPro" id="IPR022684">
    <property type="entry name" value="Calpain_cysteine_protease"/>
</dbReference>
<proteinExistence type="inferred from homology"/>
<feature type="active site" evidence="5 6">
    <location>
        <position position="380"/>
    </location>
</feature>
<dbReference type="InterPro" id="IPR001300">
    <property type="entry name" value="Peptidase_C2_calpain_cat"/>
</dbReference>
<dbReference type="GO" id="GO:0004198">
    <property type="term" value="F:calcium-dependent cysteine-type endopeptidase activity"/>
    <property type="evidence" value="ECO:0007669"/>
    <property type="project" value="InterPro"/>
</dbReference>
<evidence type="ECO:0000256" key="6">
    <source>
        <dbReference type="PROSITE-ProRule" id="PRU00239"/>
    </source>
</evidence>
<dbReference type="PROSITE" id="PS00139">
    <property type="entry name" value="THIOL_PROTEASE_CYS"/>
    <property type="match status" value="1"/>
</dbReference>
<dbReference type="PANTHER" id="PTHR10183:SF429">
    <property type="entry name" value="CALPAIN 10-LIKE"/>
    <property type="match status" value="1"/>
</dbReference>
<sequence>MSLVKSDMCKGSYVRPKMGTVEQPRKFANQDYEMLREWHVKKKVLFTDETFPANMNSIGSRLKKEFNTHHIEWKRPREICEDPHFIVDGVSLFDILQSKLGDCWLLSAIASLTLKPGLLEKIMPVNQGYSRYYAGIFHFRLWHLGEWLDIVIDDKLPFLDGKYFSVRPSCNNEFWPCLLEKAYAKFLGSYQNLHWGDPSEAFINLTGGLTMTFDLQSPEAHTYWNMINLAGPETLMACISGKQDPTRTNQSTRTRTHAGNQRSGDLNNGHLEELDNGNESEGIQNGQDLFISNRRRGTMDNVYPEELEHDYAPEHMYTFNITENGQDIYSGNRRTSVLSDKLPENVLNKCGIVERHAYSITDHAEIPFRNGTVQLIRIWNPWGFGEWRGRWNDRCPQWKELREEDRLRLQRISDDGEFWLGLPGDVLAGFHHSL</sequence>
<dbReference type="Gene3D" id="3.90.70.10">
    <property type="entry name" value="Cysteine proteinases"/>
    <property type="match status" value="1"/>
</dbReference>
<dbReference type="InterPro" id="IPR038765">
    <property type="entry name" value="Papain-like_cys_pep_sf"/>
</dbReference>
<feature type="domain" description="Calpain catalytic" evidence="8">
    <location>
        <begin position="45"/>
        <end position="422"/>
    </location>
</feature>
<comment type="similarity">
    <text evidence="1">Belongs to the peptidase C2 family.</text>
</comment>
<keyword evidence="4 6" id="KW-0788">Thiol protease</keyword>
<evidence type="ECO:0000256" key="3">
    <source>
        <dbReference type="ARBA" id="ARBA00022801"/>
    </source>
</evidence>
<dbReference type="CDD" id="cd00044">
    <property type="entry name" value="CysPc"/>
    <property type="match status" value="1"/>
</dbReference>
<feature type="region of interest" description="Disordered" evidence="7">
    <location>
        <begin position="242"/>
        <end position="283"/>
    </location>
</feature>
<dbReference type="InterPro" id="IPR000169">
    <property type="entry name" value="Pept_cys_AS"/>
</dbReference>
<keyword evidence="10" id="KW-1185">Reference proteome</keyword>
<evidence type="ECO:0000313" key="9">
    <source>
        <dbReference type="EMBL" id="KAG8547869.1"/>
    </source>
</evidence>
<evidence type="ECO:0000256" key="1">
    <source>
        <dbReference type="ARBA" id="ARBA00007623"/>
    </source>
</evidence>
<evidence type="ECO:0000313" key="10">
    <source>
        <dbReference type="Proteomes" id="UP000824782"/>
    </source>
</evidence>
<dbReference type="GO" id="GO:0005737">
    <property type="term" value="C:cytoplasm"/>
    <property type="evidence" value="ECO:0007669"/>
    <property type="project" value="TreeGrafter"/>
</dbReference>
<dbReference type="Pfam" id="PF00648">
    <property type="entry name" value="Peptidase_C2"/>
    <property type="match status" value="2"/>
</dbReference>
<comment type="caution">
    <text evidence="9">The sequence shown here is derived from an EMBL/GenBank/DDBJ whole genome shotgun (WGS) entry which is preliminary data.</text>
</comment>
<dbReference type="PRINTS" id="PR00704">
    <property type="entry name" value="CALPAIN"/>
</dbReference>
<reference evidence="9" key="1">
    <citation type="thesis" date="2020" institute="ProQuest LLC" country="789 East Eisenhower Parkway, Ann Arbor, MI, USA">
        <title>Comparative Genomics and Chromosome Evolution.</title>
        <authorList>
            <person name="Mudd A.B."/>
        </authorList>
    </citation>
    <scope>NUCLEOTIDE SEQUENCE</scope>
    <source>
        <strain evidence="9">237g6f4</strain>
        <tissue evidence="9">Blood</tissue>
    </source>
</reference>
<evidence type="ECO:0000256" key="4">
    <source>
        <dbReference type="ARBA" id="ARBA00022807"/>
    </source>
</evidence>
<evidence type="ECO:0000259" key="8">
    <source>
        <dbReference type="PROSITE" id="PS50203"/>
    </source>
</evidence>
<gene>
    <name evidence="9" type="ORF">GDO81_027275</name>
</gene>
<evidence type="ECO:0000256" key="7">
    <source>
        <dbReference type="SAM" id="MobiDB-lite"/>
    </source>
</evidence>
<name>A0AAV6ZEE4_ENGPU</name>
<dbReference type="PROSITE" id="PS50203">
    <property type="entry name" value="CALPAIN_CAT"/>
    <property type="match status" value="1"/>
</dbReference>
<dbReference type="SMART" id="SM00230">
    <property type="entry name" value="CysPc"/>
    <property type="match status" value="1"/>
</dbReference>
<feature type="compositionally biased region" description="Polar residues" evidence="7">
    <location>
        <begin position="246"/>
        <end position="266"/>
    </location>
</feature>
<evidence type="ECO:0000256" key="2">
    <source>
        <dbReference type="ARBA" id="ARBA00022670"/>
    </source>
</evidence>
<organism evidence="9 10">
    <name type="scientific">Engystomops pustulosus</name>
    <name type="common">Tungara frog</name>
    <name type="synonym">Physalaemus pustulosus</name>
    <dbReference type="NCBI Taxonomy" id="76066"/>
    <lineage>
        <taxon>Eukaryota</taxon>
        <taxon>Metazoa</taxon>
        <taxon>Chordata</taxon>
        <taxon>Craniata</taxon>
        <taxon>Vertebrata</taxon>
        <taxon>Euteleostomi</taxon>
        <taxon>Amphibia</taxon>
        <taxon>Batrachia</taxon>
        <taxon>Anura</taxon>
        <taxon>Neobatrachia</taxon>
        <taxon>Hyloidea</taxon>
        <taxon>Leptodactylidae</taxon>
        <taxon>Leiuperinae</taxon>
        <taxon>Engystomops</taxon>
    </lineage>
</organism>
<accession>A0AAV6ZEE4</accession>